<dbReference type="InterPro" id="IPR052558">
    <property type="entry name" value="Siderophore_Hydrolase_D"/>
</dbReference>
<dbReference type="GO" id="GO:0016788">
    <property type="term" value="F:hydrolase activity, acting on ester bonds"/>
    <property type="evidence" value="ECO:0007669"/>
    <property type="project" value="TreeGrafter"/>
</dbReference>
<proteinExistence type="inferred from homology"/>
<evidence type="ECO:0008006" key="6">
    <source>
        <dbReference type="Google" id="ProtNLM"/>
    </source>
</evidence>
<dbReference type="AlphaFoldDB" id="A0A368Y7Y6"/>
<name>A0A368Y7Y6_9BURK</name>
<dbReference type="InterPro" id="IPR029058">
    <property type="entry name" value="AB_hydrolase_fold"/>
</dbReference>
<dbReference type="PANTHER" id="PTHR40841:SF2">
    <property type="entry name" value="SIDEROPHORE-DEGRADING ESTERASE (EUROFUNG)"/>
    <property type="match status" value="1"/>
</dbReference>
<evidence type="ECO:0000256" key="2">
    <source>
        <dbReference type="ARBA" id="ARBA00022801"/>
    </source>
</evidence>
<keyword evidence="5" id="KW-1185">Reference proteome</keyword>
<reference evidence="4 5" key="1">
    <citation type="submission" date="2018-07" db="EMBL/GenBank/DDBJ databases">
        <title>Genomic Encyclopedia of Type Strains, Phase IV (KMG-IV): sequencing the most valuable type-strain genomes for metagenomic binning, comparative biology and taxonomic classification.</title>
        <authorList>
            <person name="Goeker M."/>
        </authorList>
    </citation>
    <scope>NUCLEOTIDE SEQUENCE [LARGE SCALE GENOMIC DNA]</scope>
    <source>
        <strain evidence="4 5">DSM 21634</strain>
    </source>
</reference>
<dbReference type="InterPro" id="IPR000801">
    <property type="entry name" value="Esterase-like"/>
</dbReference>
<dbReference type="PANTHER" id="PTHR40841">
    <property type="entry name" value="SIDEROPHORE TRIACETYLFUSARININE C ESTERASE"/>
    <property type="match status" value="1"/>
</dbReference>
<comment type="caution">
    <text evidence="4">The sequence shown here is derived from an EMBL/GenBank/DDBJ whole genome shotgun (WGS) entry which is preliminary data.</text>
</comment>
<evidence type="ECO:0000256" key="3">
    <source>
        <dbReference type="SAM" id="MobiDB-lite"/>
    </source>
</evidence>
<evidence type="ECO:0000313" key="5">
    <source>
        <dbReference type="Proteomes" id="UP000252884"/>
    </source>
</evidence>
<sequence length="324" mass="34349">MQTALALELPGALAPSHPLSDLAALPSHSPPLPRRSLLLALAGTGLQACAMAGPAASPRRSAQFGLSSADGQRRYRVQLLLPPARPPAAGYPLLVMLDGNAAFSALTDAPLARQAETSPLAIAALGYETEQDLDVTARAFDYTPPVPGESPTWDDAQRQRPAGGADLFLDLVAQQVLPTIGQHAPCDPARTTLWGHSYGGLLALYTLFTRPQLFARYAAADPSLWWHDGHLLSIEERARPLPGGRPTQLLLMAGGAGTATRSQRPGMDEEARSRRAMLSDATPKMAERQGRRAGLDVRFQSFPGVGHGPMRQASIPPTLAFAAA</sequence>
<protein>
    <recommendedName>
        <fullName evidence="6">Trehalose O-mycolyltransferase</fullName>
    </recommendedName>
</protein>
<dbReference type="Gene3D" id="3.40.50.1820">
    <property type="entry name" value="alpha/beta hydrolase"/>
    <property type="match status" value="1"/>
</dbReference>
<dbReference type="Proteomes" id="UP000252884">
    <property type="component" value="Unassembled WGS sequence"/>
</dbReference>
<evidence type="ECO:0000256" key="1">
    <source>
        <dbReference type="ARBA" id="ARBA00005622"/>
    </source>
</evidence>
<accession>A0A368Y7Y6</accession>
<organism evidence="4 5">
    <name type="scientific">Pseudorhodoferax soli</name>
    <dbReference type="NCBI Taxonomy" id="545864"/>
    <lineage>
        <taxon>Bacteria</taxon>
        <taxon>Pseudomonadati</taxon>
        <taxon>Pseudomonadota</taxon>
        <taxon>Betaproteobacteria</taxon>
        <taxon>Burkholderiales</taxon>
        <taxon>Comamonadaceae</taxon>
    </lineage>
</organism>
<feature type="region of interest" description="Disordered" evidence="3">
    <location>
        <begin position="256"/>
        <end position="293"/>
    </location>
</feature>
<comment type="similarity">
    <text evidence="1">Belongs to the esterase D family.</text>
</comment>
<dbReference type="EMBL" id="QPJK01000001">
    <property type="protein sequence ID" value="RCW75518.1"/>
    <property type="molecule type" value="Genomic_DNA"/>
</dbReference>
<dbReference type="SUPFAM" id="SSF53474">
    <property type="entry name" value="alpha/beta-Hydrolases"/>
    <property type="match status" value="1"/>
</dbReference>
<gene>
    <name evidence="4" type="ORF">DES41_101110</name>
</gene>
<evidence type="ECO:0000313" key="4">
    <source>
        <dbReference type="EMBL" id="RCW75518.1"/>
    </source>
</evidence>
<dbReference type="Pfam" id="PF00756">
    <property type="entry name" value="Esterase"/>
    <property type="match status" value="1"/>
</dbReference>
<keyword evidence="2" id="KW-0378">Hydrolase</keyword>